<evidence type="ECO:0000313" key="1">
    <source>
        <dbReference type="EMBL" id="AEO33249.1"/>
    </source>
</evidence>
<protein>
    <submittedName>
        <fullName evidence="1">Uncharacterized protein</fullName>
    </submittedName>
</protein>
<sequence length="138" mass="15167">VHAYITGVCVRLFNPPSLEVLVLTSFLSRRPHSSDMKLLFVCVLVVTGAVVVKGAHEVCSLNQDQIKALLKCMGDHVHSEFRGKVKEIIQKQGDNVAALAKRQCNVGVDFVEVLKTVFSTEESAAIRQAYKECKTGHS</sequence>
<feature type="non-terminal residue" evidence="1">
    <location>
        <position position="1"/>
    </location>
</feature>
<name>G3MID1_AMBMU</name>
<dbReference type="Gene3D" id="1.10.150.440">
    <property type="match status" value="1"/>
</dbReference>
<dbReference type="EMBL" id="JO841632">
    <property type="protein sequence ID" value="AEO33249.1"/>
    <property type="molecule type" value="mRNA"/>
</dbReference>
<accession>G3MID1</accession>
<proteinExistence type="evidence at transcript level"/>
<organism evidence="1">
    <name type="scientific">Amblyomma maculatum</name>
    <name type="common">Gulf Coast tick</name>
    <dbReference type="NCBI Taxonomy" id="34609"/>
    <lineage>
        <taxon>Eukaryota</taxon>
        <taxon>Metazoa</taxon>
        <taxon>Ecdysozoa</taxon>
        <taxon>Arthropoda</taxon>
        <taxon>Chelicerata</taxon>
        <taxon>Arachnida</taxon>
        <taxon>Acari</taxon>
        <taxon>Parasitiformes</taxon>
        <taxon>Ixodida</taxon>
        <taxon>Ixodoidea</taxon>
        <taxon>Ixodidae</taxon>
        <taxon>Amblyomminae</taxon>
        <taxon>Amblyomma</taxon>
    </lineage>
</organism>
<dbReference type="AlphaFoldDB" id="G3MID1"/>
<reference evidence="1" key="1">
    <citation type="journal article" date="2011" name="PLoS ONE">
        <title>A deep insight into the sialotranscriptome of the gulf coast tick, Amblyomma maculatum.</title>
        <authorList>
            <person name="Karim S."/>
            <person name="Singh P."/>
            <person name="Ribeiro J.M."/>
        </authorList>
    </citation>
    <scope>NUCLEOTIDE SEQUENCE</scope>
    <source>
        <tissue evidence="1">Salivary gland</tissue>
    </source>
</reference>